<gene>
    <name evidence="1" type="ORF">C2R22_16855</name>
</gene>
<dbReference type="KEGG" id="srub:C2R22_16855"/>
<name>A0A2I8VMF4_9EURY</name>
<organism evidence="1 2">
    <name type="scientific">Salinigranum rubrum</name>
    <dbReference type="NCBI Taxonomy" id="755307"/>
    <lineage>
        <taxon>Archaea</taxon>
        <taxon>Methanobacteriati</taxon>
        <taxon>Methanobacteriota</taxon>
        <taxon>Stenosarchaea group</taxon>
        <taxon>Halobacteria</taxon>
        <taxon>Halobacteriales</taxon>
        <taxon>Haloferacaceae</taxon>
        <taxon>Salinigranum</taxon>
    </lineage>
</organism>
<dbReference type="OrthoDB" id="275295at2157"/>
<reference evidence="1 2" key="1">
    <citation type="submission" date="2018-01" db="EMBL/GenBank/DDBJ databases">
        <title>Complete genome sequence of Salinigranum rubrum GX10T, an extremely halophilic archaeon isolated from a marine solar saltern.</title>
        <authorList>
            <person name="Han S."/>
        </authorList>
    </citation>
    <scope>NUCLEOTIDE SEQUENCE [LARGE SCALE GENOMIC DNA]</scope>
    <source>
        <strain evidence="1 2">GX10</strain>
    </source>
</reference>
<protein>
    <submittedName>
        <fullName evidence="1">Uncharacterized protein</fullName>
    </submittedName>
</protein>
<dbReference type="GeneID" id="35593797"/>
<dbReference type="AlphaFoldDB" id="A0A2I8VMF4"/>
<accession>A0A2I8VMF4</accession>
<evidence type="ECO:0000313" key="2">
    <source>
        <dbReference type="Proteomes" id="UP000236584"/>
    </source>
</evidence>
<keyword evidence="2" id="KW-1185">Reference proteome</keyword>
<proteinExistence type="predicted"/>
<dbReference type="RefSeq" id="WP_103426799.1">
    <property type="nucleotide sequence ID" value="NZ_CP026309.1"/>
</dbReference>
<evidence type="ECO:0000313" key="1">
    <source>
        <dbReference type="EMBL" id="AUV83110.1"/>
    </source>
</evidence>
<dbReference type="Proteomes" id="UP000236584">
    <property type="component" value="Chromosome"/>
</dbReference>
<sequence>MALPPRTEADLRRELTGLVVESLAVRQDLSHRSVRCAVCAAAGDPADRTVGDEVCVALREYEGFTWEIQDLYCPDHGVDRVADAVGVEADDQAVVSALLEAAGYHSPDGQYHPEALTLGAVEVVDYSPAAEGYRAPDE</sequence>
<dbReference type="EMBL" id="CP026309">
    <property type="protein sequence ID" value="AUV83110.1"/>
    <property type="molecule type" value="Genomic_DNA"/>
</dbReference>